<dbReference type="GO" id="GO:0009035">
    <property type="term" value="F:type I site-specific deoxyribonuclease activity"/>
    <property type="evidence" value="ECO:0007669"/>
    <property type="project" value="UniProtKB-EC"/>
</dbReference>
<evidence type="ECO:0000256" key="6">
    <source>
        <dbReference type="ARBA" id="ARBA00022747"/>
    </source>
</evidence>
<keyword evidence="7" id="KW-0255">Endonuclease</keyword>
<dbReference type="InterPro" id="IPR014001">
    <property type="entry name" value="Helicase_ATP-bd"/>
</dbReference>
<dbReference type="Pfam" id="PF04313">
    <property type="entry name" value="HSDR_N"/>
    <property type="match status" value="1"/>
</dbReference>
<reference evidence="14 15" key="1">
    <citation type="submission" date="2017-11" db="EMBL/GenBank/DDBJ databases">
        <title>Genome sequence of Entomoplasma lucivorax PIPN-2 (ATCC 49196).</title>
        <authorList>
            <person name="Lo W.-S."/>
            <person name="Gasparich G.E."/>
            <person name="Kuo C.-H."/>
        </authorList>
    </citation>
    <scope>NUCLEOTIDE SEQUENCE [LARGE SCALE GENOMIC DNA]</scope>
    <source>
        <strain evidence="14 15">PIPN-2</strain>
    </source>
</reference>
<dbReference type="Pfam" id="PF11867">
    <property type="entry name" value="T1RH-like_C"/>
    <property type="match status" value="1"/>
</dbReference>
<keyword evidence="5 11" id="KW-0547">Nucleotide-binding</keyword>
<evidence type="ECO:0000259" key="13">
    <source>
        <dbReference type="PROSITE" id="PS51192"/>
    </source>
</evidence>
<evidence type="ECO:0000313" key="15">
    <source>
        <dbReference type="Proteomes" id="UP000237865"/>
    </source>
</evidence>
<dbReference type="CDD" id="cd18800">
    <property type="entry name" value="SF2_C_EcoR124I-like"/>
    <property type="match status" value="1"/>
</dbReference>
<feature type="domain" description="Helicase ATP-binding" evidence="13">
    <location>
        <begin position="264"/>
        <end position="444"/>
    </location>
</feature>
<dbReference type="Gene3D" id="3.40.50.300">
    <property type="entry name" value="P-loop containing nucleotide triphosphate hydrolases"/>
    <property type="match status" value="2"/>
</dbReference>
<dbReference type="PANTHER" id="PTHR30195:SF15">
    <property type="entry name" value="TYPE I RESTRICTION ENZYME HINDI ENDONUCLEASE SUBUNIT"/>
    <property type="match status" value="1"/>
</dbReference>
<feature type="coiled-coil region" evidence="12">
    <location>
        <begin position="876"/>
        <end position="916"/>
    </location>
</feature>
<dbReference type="AlphaFoldDB" id="A0A2S5RFV1"/>
<dbReference type="STRING" id="1399797.GCA_000518285_02014"/>
<keyword evidence="4" id="KW-0540">Nuclease</keyword>
<dbReference type="InterPro" id="IPR040980">
    <property type="entry name" value="SWI2_SNF2"/>
</dbReference>
<gene>
    <name evidence="14" type="primary">hsdR</name>
    <name evidence="14" type="ORF">ELUCI_v1c03830</name>
</gene>
<accession>A0A2S5RFV1</accession>
<dbReference type="InterPro" id="IPR021810">
    <property type="entry name" value="T1RH-like_C"/>
</dbReference>
<dbReference type="SMART" id="SM00487">
    <property type="entry name" value="DEXDc"/>
    <property type="match status" value="1"/>
</dbReference>
<evidence type="ECO:0000256" key="3">
    <source>
        <dbReference type="ARBA" id="ARBA00011296"/>
    </source>
</evidence>
<dbReference type="Pfam" id="PF18766">
    <property type="entry name" value="SWI2_SNF2"/>
    <property type="match status" value="1"/>
</dbReference>
<dbReference type="GO" id="GO:0005524">
    <property type="term" value="F:ATP binding"/>
    <property type="evidence" value="ECO:0007669"/>
    <property type="project" value="UniProtKB-KW"/>
</dbReference>
<keyword evidence="15" id="KW-1185">Reference proteome</keyword>
<dbReference type="NCBIfam" id="TIGR00348">
    <property type="entry name" value="hsdR"/>
    <property type="match status" value="1"/>
</dbReference>
<dbReference type="Proteomes" id="UP000237865">
    <property type="component" value="Unassembled WGS sequence"/>
</dbReference>
<evidence type="ECO:0000256" key="2">
    <source>
        <dbReference type="ARBA" id="ARBA00008598"/>
    </source>
</evidence>
<dbReference type="InterPro" id="IPR007409">
    <property type="entry name" value="Restrct_endonuc_type1_HsdR_N"/>
</dbReference>
<dbReference type="PROSITE" id="PS51192">
    <property type="entry name" value="HELICASE_ATP_BIND_1"/>
    <property type="match status" value="1"/>
</dbReference>
<keyword evidence="8 11" id="KW-0378">Hydrolase</keyword>
<dbReference type="EC" id="3.1.21.3" evidence="11"/>
<evidence type="ECO:0000256" key="5">
    <source>
        <dbReference type="ARBA" id="ARBA00022741"/>
    </source>
</evidence>
<sequence length="1021" mass="118605">MAKTNFITEFNFEEDIELELKKLGWESISDFNRKDNQEVFNYKLLTEKIQEINRVNEKIAMQAIQEIKKISDDLISMNIQGHSMLVNGIKIFDQEQDRTLTIKLISENTNENTYQLIRQFNVSNGTDQRLPDIVLFVNGLPIVIMELKSPLANEKIEDAFKQNESLKRHCPKLWTFNMMNFLSNAIMTKYGSITSSYKYFYGWNKENNNNNNNNNANPIEFLFKKEKIYQIINLYSFYTNEQNPVKYLAAPHQIKAVQKTIDKLKKTNDNRGGVVWHTQGSGKSVTMLFLAKAITREFNQPTILMITDRNDLDKQLFQRFLNAESFLRNKAEAITSRQHLVNELNDKKHFGIYFSTVQKFVEETGVLSNRDDIFLLVDEAHRTQNNLDGERILSKEKEEWLLKFGYARYMRDAFPNAKITGFTGTPLMKFDKNTKDIFGEYNDIYSMRDAVNDGATVPIYYELRKTKIDLNPEQLEIMDQIQEKYTKTLDFNDLSSEQKIETLLKNVNSSLIFEDPNIIHKKAVDMINHLKKRTNILHGKAMIVANSRKAAYIYYQNIMKEFPEYRDQVILVMTESNNKDKKEMADAIVPKAKINEVAVEFRKPNSKYKIAIVVDMWLTGFDVPDLDVMYLDKIIKWHNLMQAIARVNRVYEDKDTKQIKVSGLIVDYIGIWKFLADALLQYNATDIQDDISIEDVHIAQEKLNEAFQILNENYIPGITKLGSGTLNESFKYIMNAYENILSLSVEEKNKFIKLARKINRFFKIAYSVITEEEAIMAKGVETINSLLTVSVTQKDETLNLTIDSIKQAVADIVDTSKTDIQILESKISKDINKVSEILVEEAENLMKTSPRVSAELLRHSIEAQIMQMEHTRPVFAQKASDKLRDIVNELSKSEKLDNVIEMLKQLAKEVTNKQNEEPEFKDPQLQAFFEVLADDEYLTHNNNSEILQRIAKELMESVKENITEQYHNNESIKHKVKLALIKLLQNNYNYPPKKLEDTSGIFVDEITKQIKINEGYFRKDD</sequence>
<dbReference type="SUPFAM" id="SSF52540">
    <property type="entry name" value="P-loop containing nucleoside triphosphate hydrolases"/>
    <property type="match status" value="2"/>
</dbReference>
<dbReference type="CDD" id="cd22332">
    <property type="entry name" value="HsdR_N"/>
    <property type="match status" value="1"/>
</dbReference>
<keyword evidence="6 11" id="KW-0680">Restriction system</keyword>
<comment type="function">
    <text evidence="11">Subunit R is required for both nuclease and ATPase activities, but not for modification.</text>
</comment>
<evidence type="ECO:0000256" key="12">
    <source>
        <dbReference type="SAM" id="Coils"/>
    </source>
</evidence>
<evidence type="ECO:0000313" key="14">
    <source>
        <dbReference type="EMBL" id="PPE06092.1"/>
    </source>
</evidence>
<evidence type="ECO:0000256" key="1">
    <source>
        <dbReference type="ARBA" id="ARBA00000851"/>
    </source>
</evidence>
<evidence type="ECO:0000256" key="10">
    <source>
        <dbReference type="ARBA" id="ARBA00023125"/>
    </source>
</evidence>
<dbReference type="InterPro" id="IPR055180">
    <property type="entry name" value="HsdR_RecA-like_helicase_dom_2"/>
</dbReference>
<evidence type="ECO:0000256" key="4">
    <source>
        <dbReference type="ARBA" id="ARBA00022722"/>
    </source>
</evidence>
<keyword evidence="9 11" id="KW-0067">ATP-binding</keyword>
<evidence type="ECO:0000256" key="9">
    <source>
        <dbReference type="ARBA" id="ARBA00022840"/>
    </source>
</evidence>
<name>A0A2S5RFV1_9MOLU</name>
<comment type="subunit">
    <text evidence="3 11">The type I restriction/modification system is composed of three polypeptides R, M and S.</text>
</comment>
<comment type="caution">
    <text evidence="14">The sequence shown here is derived from an EMBL/GenBank/DDBJ whole genome shotgun (WGS) entry which is preliminary data.</text>
</comment>
<dbReference type="Gene3D" id="3.90.1570.50">
    <property type="match status" value="1"/>
</dbReference>
<protein>
    <recommendedName>
        <fullName evidence="11">Type I restriction enzyme endonuclease subunit</fullName>
        <shortName evidence="11">R protein</shortName>
        <ecNumber evidence="11">3.1.21.3</ecNumber>
    </recommendedName>
</protein>
<comment type="catalytic activity">
    <reaction evidence="1 11">
        <text>Endonucleolytic cleavage of DNA to give random double-stranded fragments with terminal 5'-phosphates, ATP is simultaneously hydrolyzed.</text>
        <dbReference type="EC" id="3.1.21.3"/>
    </reaction>
</comment>
<dbReference type="GO" id="GO:0003677">
    <property type="term" value="F:DNA binding"/>
    <property type="evidence" value="ECO:0007669"/>
    <property type="project" value="UniProtKB-KW"/>
</dbReference>
<keyword evidence="10 11" id="KW-0238">DNA-binding</keyword>
<evidence type="ECO:0000256" key="8">
    <source>
        <dbReference type="ARBA" id="ARBA00022801"/>
    </source>
</evidence>
<organism evidence="14 15">
    <name type="scientific">Williamsoniiplasma lucivorax</name>
    <dbReference type="NCBI Taxonomy" id="209274"/>
    <lineage>
        <taxon>Bacteria</taxon>
        <taxon>Bacillati</taxon>
        <taxon>Mycoplasmatota</taxon>
        <taxon>Mollicutes</taxon>
        <taxon>Entomoplasmatales</taxon>
        <taxon>Williamsoniiplasma</taxon>
    </lineage>
</organism>
<proteinExistence type="inferred from homology"/>
<comment type="similarity">
    <text evidence="2 11">Belongs to the HsdR family.</text>
</comment>
<evidence type="ECO:0000256" key="7">
    <source>
        <dbReference type="ARBA" id="ARBA00022759"/>
    </source>
</evidence>
<dbReference type="Pfam" id="PF22679">
    <property type="entry name" value="T1R_D3-like"/>
    <property type="match status" value="1"/>
</dbReference>
<evidence type="ECO:0000256" key="11">
    <source>
        <dbReference type="RuleBase" id="RU364115"/>
    </source>
</evidence>
<dbReference type="InterPro" id="IPR004473">
    <property type="entry name" value="Restrct_endonuc_typeI_HsdR"/>
</dbReference>
<keyword evidence="12" id="KW-0175">Coiled coil</keyword>
<dbReference type="InterPro" id="IPR051268">
    <property type="entry name" value="Type-I_R_enzyme_R_subunit"/>
</dbReference>
<dbReference type="PANTHER" id="PTHR30195">
    <property type="entry name" value="TYPE I SITE-SPECIFIC DEOXYRIBONUCLEASE PROTEIN SUBUNIT M AND R"/>
    <property type="match status" value="1"/>
</dbReference>
<dbReference type="EMBL" id="PHNE01000001">
    <property type="protein sequence ID" value="PPE06092.1"/>
    <property type="molecule type" value="Genomic_DNA"/>
</dbReference>
<dbReference type="GO" id="GO:0009307">
    <property type="term" value="P:DNA restriction-modification system"/>
    <property type="evidence" value="ECO:0007669"/>
    <property type="project" value="UniProtKB-KW"/>
</dbReference>
<dbReference type="InterPro" id="IPR027417">
    <property type="entry name" value="P-loop_NTPase"/>
</dbReference>
<dbReference type="RefSeq" id="WP_028127047.1">
    <property type="nucleotide sequence ID" value="NZ_PHNE01000001.1"/>
</dbReference>